<reference evidence="2" key="1">
    <citation type="journal article" date="2005" name="Nature">
        <title>Sequencing of Aspergillus nidulans and comparative analysis with A. fumigatus and A. oryzae.</title>
        <authorList>
            <person name="Galagan J.E."/>
            <person name="Calvo S.E."/>
            <person name="Cuomo C."/>
            <person name="Ma L.J."/>
            <person name="Wortman J.R."/>
            <person name="Batzoglou S."/>
            <person name="Lee S.I."/>
            <person name="Basturkmen M."/>
            <person name="Spevak C.C."/>
            <person name="Clutterbuck J."/>
            <person name="Kapitonov V."/>
            <person name="Jurka J."/>
            <person name="Scazzocchio C."/>
            <person name="Farman M."/>
            <person name="Butler J."/>
            <person name="Purcell S."/>
            <person name="Harris S."/>
            <person name="Braus G.H."/>
            <person name="Draht O."/>
            <person name="Busch S."/>
            <person name="D'Enfert C."/>
            <person name="Bouchier C."/>
            <person name="Goldman G.H."/>
            <person name="Bell-Pedersen D."/>
            <person name="Griffiths-Jones S."/>
            <person name="Doonan J.H."/>
            <person name="Yu J."/>
            <person name="Vienken K."/>
            <person name="Pain A."/>
            <person name="Freitag M."/>
            <person name="Selker E.U."/>
            <person name="Archer D.B."/>
            <person name="Penalva M.A."/>
            <person name="Oakley B.R."/>
            <person name="Momany M."/>
            <person name="Tanaka T."/>
            <person name="Kumagai T."/>
            <person name="Asai K."/>
            <person name="Machida M."/>
            <person name="Nierman W.C."/>
            <person name="Denning D.W."/>
            <person name="Caddick M."/>
            <person name="Hynes M."/>
            <person name="Paoletti M."/>
            <person name="Fischer R."/>
            <person name="Miller B."/>
            <person name="Dyer P."/>
            <person name="Sachs M.S."/>
            <person name="Osmani S.A."/>
            <person name="Birren B.W."/>
        </authorList>
    </citation>
    <scope>NUCLEOTIDE SEQUENCE [LARGE SCALE GENOMIC DNA]</scope>
    <source>
        <strain evidence="2">FGSC A4 / ATCC 38163 / CBS 112.46 / NRRL 194 / M139</strain>
    </source>
</reference>
<dbReference type="InterPro" id="IPR043472">
    <property type="entry name" value="Macro_dom-like"/>
</dbReference>
<dbReference type="SUPFAM" id="SSF52949">
    <property type="entry name" value="Macro domain-like"/>
    <property type="match status" value="1"/>
</dbReference>
<dbReference type="EMBL" id="BN001301">
    <property type="protein sequence ID" value="CBF69625.1"/>
    <property type="molecule type" value="Genomic_DNA"/>
</dbReference>
<accession>Q5AZB9</accession>
<protein>
    <recommendedName>
        <fullName evidence="3">ADP-ribose 1''-phosphate phosphatase</fullName>
    </recommendedName>
</protein>
<dbReference type="OrthoDB" id="6082470at2759"/>
<dbReference type="InParanoid" id="Q5AZB9"/>
<proteinExistence type="predicted"/>
<dbReference type="RefSeq" id="XP_663965.1">
    <property type="nucleotide sequence ID" value="XM_658873.1"/>
</dbReference>
<dbReference type="Proteomes" id="UP000000560">
    <property type="component" value="Chromosome I"/>
</dbReference>
<gene>
    <name evidence="1" type="ORF">ANIA_06361</name>
</gene>
<accession>C8V0X8</accession>
<keyword evidence="2" id="KW-1185">Reference proteome</keyword>
<dbReference type="HOGENOM" id="CLU_046550_6_0_1"/>
<evidence type="ECO:0000313" key="1">
    <source>
        <dbReference type="EMBL" id="CBF69625.1"/>
    </source>
</evidence>
<dbReference type="AlphaFoldDB" id="Q5AZB9"/>
<dbReference type="GeneID" id="2871259"/>
<evidence type="ECO:0008006" key="3">
    <source>
        <dbReference type="Google" id="ProtNLM"/>
    </source>
</evidence>
<dbReference type="CDD" id="cd02900">
    <property type="entry name" value="Macro_Appr_pase"/>
    <property type="match status" value="1"/>
</dbReference>
<name>Q5AZB9_EMENI</name>
<dbReference type="KEGG" id="ani:ANIA_06361"/>
<evidence type="ECO:0000313" key="2">
    <source>
        <dbReference type="Proteomes" id="UP000000560"/>
    </source>
</evidence>
<organism evidence="1 2">
    <name type="scientific">Emericella nidulans (strain FGSC A4 / ATCC 38163 / CBS 112.46 / NRRL 194 / M139)</name>
    <name type="common">Aspergillus nidulans</name>
    <dbReference type="NCBI Taxonomy" id="227321"/>
    <lineage>
        <taxon>Eukaryota</taxon>
        <taxon>Fungi</taxon>
        <taxon>Dikarya</taxon>
        <taxon>Ascomycota</taxon>
        <taxon>Pezizomycotina</taxon>
        <taxon>Eurotiomycetes</taxon>
        <taxon>Eurotiomycetidae</taxon>
        <taxon>Eurotiales</taxon>
        <taxon>Aspergillaceae</taxon>
        <taxon>Aspergillus</taxon>
        <taxon>Aspergillus subgen. Nidulantes</taxon>
    </lineage>
</organism>
<dbReference type="OMA" id="YGCGWVA"/>
<dbReference type="eggNOG" id="ENOG502S9WU">
    <property type="taxonomic scope" value="Eukaryota"/>
</dbReference>
<reference evidence="2" key="2">
    <citation type="journal article" date="2009" name="Fungal Genet. Biol.">
        <title>The 2008 update of the Aspergillus nidulans genome annotation: a community effort.</title>
        <authorList>
            <person name="Wortman J.R."/>
            <person name="Gilsenan J.M."/>
            <person name="Joardar V."/>
            <person name="Deegan J."/>
            <person name="Clutterbuck J."/>
            <person name="Andersen M.R."/>
            <person name="Archer D."/>
            <person name="Bencina M."/>
            <person name="Braus G."/>
            <person name="Coutinho P."/>
            <person name="von Dohren H."/>
            <person name="Doonan J."/>
            <person name="Driessen A.J."/>
            <person name="Durek P."/>
            <person name="Espeso E."/>
            <person name="Fekete E."/>
            <person name="Flipphi M."/>
            <person name="Estrada C.G."/>
            <person name="Geysens S."/>
            <person name="Goldman G."/>
            <person name="de Groot P.W."/>
            <person name="Hansen K."/>
            <person name="Harris S.D."/>
            <person name="Heinekamp T."/>
            <person name="Helmstaedt K."/>
            <person name="Henrissat B."/>
            <person name="Hofmann G."/>
            <person name="Homan T."/>
            <person name="Horio T."/>
            <person name="Horiuchi H."/>
            <person name="James S."/>
            <person name="Jones M."/>
            <person name="Karaffa L."/>
            <person name="Karanyi Z."/>
            <person name="Kato M."/>
            <person name="Keller N."/>
            <person name="Kelly D.E."/>
            <person name="Kiel J.A."/>
            <person name="Kim J.M."/>
            <person name="van der Klei I.J."/>
            <person name="Klis F.M."/>
            <person name="Kovalchuk A."/>
            <person name="Krasevec N."/>
            <person name="Kubicek C.P."/>
            <person name="Liu B."/>
            <person name="Maccabe A."/>
            <person name="Meyer V."/>
            <person name="Mirabito P."/>
            <person name="Miskei M."/>
            <person name="Mos M."/>
            <person name="Mullins J."/>
            <person name="Nelson D.R."/>
            <person name="Nielsen J."/>
            <person name="Oakley B.R."/>
            <person name="Osmani S.A."/>
            <person name="Pakula T."/>
            <person name="Paszewski A."/>
            <person name="Paulsen I."/>
            <person name="Pilsyk S."/>
            <person name="Pocsi I."/>
            <person name="Punt P.J."/>
            <person name="Ram A.F."/>
            <person name="Ren Q."/>
            <person name="Robellet X."/>
            <person name="Robson G."/>
            <person name="Seiboth B."/>
            <person name="van Solingen P."/>
            <person name="Specht T."/>
            <person name="Sun J."/>
            <person name="Taheri-Talesh N."/>
            <person name="Takeshita N."/>
            <person name="Ussery D."/>
            <person name="vanKuyk P.A."/>
            <person name="Visser H."/>
            <person name="van de Vondervoort P.J."/>
            <person name="de Vries R.P."/>
            <person name="Walton J."/>
            <person name="Xiang X."/>
            <person name="Xiong Y."/>
            <person name="Zeng A.P."/>
            <person name="Brandt B.W."/>
            <person name="Cornell M.J."/>
            <person name="van den Hondel C.A."/>
            <person name="Visser J."/>
            <person name="Oliver S.G."/>
            <person name="Turner G."/>
        </authorList>
    </citation>
    <scope>GENOME REANNOTATION</scope>
    <source>
        <strain evidence="2">FGSC A4 / ATCC 38163 / CBS 112.46 / NRRL 194 / M139</strain>
    </source>
</reference>
<dbReference type="Gene3D" id="3.40.220.10">
    <property type="entry name" value="Leucine Aminopeptidase, subunit E, domain 1"/>
    <property type="match status" value="1"/>
</dbReference>
<sequence length="249" mass="28253">MTGLRNYNVVINHTTYVINLLSMEEKYNHALSKALATVDPERATLTDRTSNFDLIVSPANSYGRLDGGFDDAISRAFCRPPEHSYDTLTKAAQATLYAKWRGFAPPGTCTIVPFPQELLKADGSGDNKWGCKWVAICPTMRTPDDVRWDREVVYECVWSLLCAVEGWNRDLDENQTGEQRIRSILVTPMATGCGKVSPERWAAQFVLAIKHFVDAVENPERWRNLGWKEIYDDMLEVQRTWKVDGNSKS</sequence>